<reference evidence="2 3" key="1">
    <citation type="submission" date="2019-05" db="EMBL/GenBank/DDBJ databases">
        <title>Another draft genome of Portunus trituberculatus and its Hox gene families provides insights of decapod evolution.</title>
        <authorList>
            <person name="Jeong J.-H."/>
            <person name="Song I."/>
            <person name="Kim S."/>
            <person name="Choi T."/>
            <person name="Kim D."/>
            <person name="Ryu S."/>
            <person name="Kim W."/>
        </authorList>
    </citation>
    <scope>NUCLEOTIDE SEQUENCE [LARGE SCALE GENOMIC DNA]</scope>
    <source>
        <tissue evidence="2">Muscle</tissue>
    </source>
</reference>
<keyword evidence="3" id="KW-1185">Reference proteome</keyword>
<organism evidence="2 3">
    <name type="scientific">Portunus trituberculatus</name>
    <name type="common">Swimming crab</name>
    <name type="synonym">Neptunus trituberculatus</name>
    <dbReference type="NCBI Taxonomy" id="210409"/>
    <lineage>
        <taxon>Eukaryota</taxon>
        <taxon>Metazoa</taxon>
        <taxon>Ecdysozoa</taxon>
        <taxon>Arthropoda</taxon>
        <taxon>Crustacea</taxon>
        <taxon>Multicrustacea</taxon>
        <taxon>Malacostraca</taxon>
        <taxon>Eumalacostraca</taxon>
        <taxon>Eucarida</taxon>
        <taxon>Decapoda</taxon>
        <taxon>Pleocyemata</taxon>
        <taxon>Brachyura</taxon>
        <taxon>Eubrachyura</taxon>
        <taxon>Portunoidea</taxon>
        <taxon>Portunidae</taxon>
        <taxon>Portuninae</taxon>
        <taxon>Portunus</taxon>
    </lineage>
</organism>
<feature type="region of interest" description="Disordered" evidence="1">
    <location>
        <begin position="1"/>
        <end position="24"/>
    </location>
</feature>
<evidence type="ECO:0000313" key="3">
    <source>
        <dbReference type="Proteomes" id="UP000324222"/>
    </source>
</evidence>
<name>A0A5B7JGA4_PORTR</name>
<evidence type="ECO:0000256" key="1">
    <source>
        <dbReference type="SAM" id="MobiDB-lite"/>
    </source>
</evidence>
<dbReference type="Proteomes" id="UP000324222">
    <property type="component" value="Unassembled WGS sequence"/>
</dbReference>
<gene>
    <name evidence="2" type="ORF">E2C01_087420</name>
</gene>
<accession>A0A5B7JGA4</accession>
<comment type="caution">
    <text evidence="2">The sequence shown here is derived from an EMBL/GenBank/DDBJ whole genome shotgun (WGS) entry which is preliminary data.</text>
</comment>
<evidence type="ECO:0000313" key="2">
    <source>
        <dbReference type="EMBL" id="MPC92337.1"/>
    </source>
</evidence>
<dbReference type="EMBL" id="VSRR010090876">
    <property type="protein sequence ID" value="MPC92337.1"/>
    <property type="molecule type" value="Genomic_DNA"/>
</dbReference>
<proteinExistence type="predicted"/>
<dbReference type="AlphaFoldDB" id="A0A5B7JGA4"/>
<protein>
    <submittedName>
        <fullName evidence="2">Uncharacterized protein</fullName>
    </submittedName>
</protein>
<sequence>MCYFSPPDPEAPREPAEGGAAGGRWTRVQLTPPALVWIDVETSVNTFTLPTSLYTLPLTQPPTTCPSTTTITTTLSTLSDLLLEPTIITVHHARLLP</sequence>